<proteinExistence type="predicted"/>
<evidence type="ECO:0000313" key="2">
    <source>
        <dbReference type="Proteomes" id="UP001501747"/>
    </source>
</evidence>
<name>A0ABP7R0M5_9PSEU</name>
<organism evidence="1 2">
    <name type="scientific">Allokutzneria multivorans</name>
    <dbReference type="NCBI Taxonomy" id="1142134"/>
    <lineage>
        <taxon>Bacteria</taxon>
        <taxon>Bacillati</taxon>
        <taxon>Actinomycetota</taxon>
        <taxon>Actinomycetes</taxon>
        <taxon>Pseudonocardiales</taxon>
        <taxon>Pseudonocardiaceae</taxon>
        <taxon>Allokutzneria</taxon>
    </lineage>
</organism>
<protein>
    <submittedName>
        <fullName evidence="1">Uncharacterized protein</fullName>
    </submittedName>
</protein>
<keyword evidence="2" id="KW-1185">Reference proteome</keyword>
<reference evidence="2" key="1">
    <citation type="journal article" date="2019" name="Int. J. Syst. Evol. Microbiol.">
        <title>The Global Catalogue of Microorganisms (GCM) 10K type strain sequencing project: providing services to taxonomists for standard genome sequencing and annotation.</title>
        <authorList>
            <consortium name="The Broad Institute Genomics Platform"/>
            <consortium name="The Broad Institute Genome Sequencing Center for Infectious Disease"/>
            <person name="Wu L."/>
            <person name="Ma J."/>
        </authorList>
    </citation>
    <scope>NUCLEOTIDE SEQUENCE [LARGE SCALE GENOMIC DNA]</scope>
    <source>
        <strain evidence="2">JCM 17342</strain>
    </source>
</reference>
<gene>
    <name evidence="1" type="ORF">GCM10022247_07110</name>
</gene>
<accession>A0ABP7R0M5</accession>
<sequence>MNAAHFVKSFLAITTAVVAVSAGVTTGTADAAYKCTGRASGWPGSWGSVSKQCVHFAPNDPKWGGYIIVGWGVQPGTSQQACVEGRMSRYTNPDKWQSLGCGKGNKGKIAWPRNSASMLEIRVKSASIGVALVEYGI</sequence>
<evidence type="ECO:0000313" key="1">
    <source>
        <dbReference type="EMBL" id="GAA3990858.1"/>
    </source>
</evidence>
<comment type="caution">
    <text evidence="1">The sequence shown here is derived from an EMBL/GenBank/DDBJ whole genome shotgun (WGS) entry which is preliminary data.</text>
</comment>
<dbReference type="EMBL" id="BAABAL010000004">
    <property type="protein sequence ID" value="GAA3990858.1"/>
    <property type="molecule type" value="Genomic_DNA"/>
</dbReference>
<dbReference type="Proteomes" id="UP001501747">
    <property type="component" value="Unassembled WGS sequence"/>
</dbReference>